<dbReference type="Gene3D" id="2.40.230.20">
    <property type="entry name" value="Nucleoside-specific channel-forming protein, Tsx-like"/>
    <property type="match status" value="1"/>
</dbReference>
<dbReference type="RefSeq" id="WP_382271918.1">
    <property type="nucleotide sequence ID" value="NZ_JBHTBU010000002.1"/>
</dbReference>
<dbReference type="SUPFAM" id="SSF111364">
    <property type="entry name" value="Tsx-like channel"/>
    <property type="match status" value="1"/>
</dbReference>
<dbReference type="EMBL" id="JBHTBU010000002">
    <property type="protein sequence ID" value="MFC7288536.1"/>
    <property type="molecule type" value="Genomic_DNA"/>
</dbReference>
<feature type="chain" id="PRO_5046243057" description="Outer membrane beta-barrel porin/alpha-amylase" evidence="1">
    <location>
        <begin position="27"/>
        <end position="308"/>
    </location>
</feature>
<gene>
    <name evidence="2" type="ORF">ACFQPC_10860</name>
</gene>
<proteinExistence type="predicted"/>
<evidence type="ECO:0008006" key="4">
    <source>
        <dbReference type="Google" id="ProtNLM"/>
    </source>
</evidence>
<organism evidence="2 3">
    <name type="scientific">Herminiimonas glaciei</name>
    <dbReference type="NCBI Taxonomy" id="523788"/>
    <lineage>
        <taxon>Bacteria</taxon>
        <taxon>Pseudomonadati</taxon>
        <taxon>Pseudomonadota</taxon>
        <taxon>Betaproteobacteria</taxon>
        <taxon>Burkholderiales</taxon>
        <taxon>Oxalobacteraceae</taxon>
        <taxon>Herminiimonas</taxon>
    </lineage>
</organism>
<evidence type="ECO:0000313" key="3">
    <source>
        <dbReference type="Proteomes" id="UP001596542"/>
    </source>
</evidence>
<accession>A0ABW2ICB5</accession>
<keyword evidence="1" id="KW-0732">Signal</keyword>
<evidence type="ECO:0000313" key="2">
    <source>
        <dbReference type="EMBL" id="MFC7288536.1"/>
    </source>
</evidence>
<comment type="caution">
    <text evidence="2">The sequence shown here is derived from an EMBL/GenBank/DDBJ whole genome shotgun (WGS) entry which is preliminary data.</text>
</comment>
<protein>
    <recommendedName>
        <fullName evidence="4">Outer membrane beta-barrel porin/alpha-amylase</fullName>
    </recommendedName>
</protein>
<feature type="signal peptide" evidence="1">
    <location>
        <begin position="1"/>
        <end position="26"/>
    </location>
</feature>
<dbReference type="Proteomes" id="UP001596542">
    <property type="component" value="Unassembled WGS sequence"/>
</dbReference>
<dbReference type="InterPro" id="IPR036777">
    <property type="entry name" value="Channel_Tsx-like_sf"/>
</dbReference>
<evidence type="ECO:0000256" key="1">
    <source>
        <dbReference type="SAM" id="SignalP"/>
    </source>
</evidence>
<reference evidence="3" key="1">
    <citation type="journal article" date="2019" name="Int. J. Syst. Evol. Microbiol.">
        <title>The Global Catalogue of Microorganisms (GCM) 10K type strain sequencing project: providing services to taxonomists for standard genome sequencing and annotation.</title>
        <authorList>
            <consortium name="The Broad Institute Genomics Platform"/>
            <consortium name="The Broad Institute Genome Sequencing Center for Infectious Disease"/>
            <person name="Wu L."/>
            <person name="Ma J."/>
        </authorList>
    </citation>
    <scope>NUCLEOTIDE SEQUENCE [LARGE SCALE GENOMIC DNA]</scope>
    <source>
        <strain evidence="3">KACC 12508</strain>
    </source>
</reference>
<sequence>MKTMIRPRLMALGGSLLLSGALPAYAADWSDTSISYRYLPQESGFSLDSNNRPLDVAKSIIQLTHVSGYKYGSNFFDVNFIKSDNNNPADDGTLPFGPAPGTGSGAVEVFGMYRHNLSLGAVSGRDLKFGPVKDISLTAGFNLSTKNDFNGAATRAVALGPTFHFALPAGFFNVGLLAYKESNNTAFGITDTSGKVLSPPGRVSYDWTAQLAAAWSVPFHAGIPAKLQGFLAVTGPKGMLTKTETLLDTTVMFDIGSLAGKKDTFFAGIGYRYWNNKFGTDEGAAGYQGMVNKAGHVSTPIVQLEAHF</sequence>
<name>A0ABW2ICB5_9BURK</name>
<keyword evidence="3" id="KW-1185">Reference proteome</keyword>